<evidence type="ECO:0000313" key="2">
    <source>
        <dbReference type="EMBL" id="MBB6676672.1"/>
    </source>
</evidence>
<dbReference type="InterPro" id="IPR000182">
    <property type="entry name" value="GNAT_dom"/>
</dbReference>
<keyword evidence="3" id="KW-1185">Reference proteome</keyword>
<dbReference type="Proteomes" id="UP000574133">
    <property type="component" value="Unassembled WGS sequence"/>
</dbReference>
<dbReference type="SUPFAM" id="SSF55729">
    <property type="entry name" value="Acyl-CoA N-acyltransferases (Nat)"/>
    <property type="match status" value="1"/>
</dbReference>
<evidence type="ECO:0000259" key="1">
    <source>
        <dbReference type="Pfam" id="PF00583"/>
    </source>
</evidence>
<proteinExistence type="predicted"/>
<dbReference type="InterPro" id="IPR016181">
    <property type="entry name" value="Acyl_CoA_acyltransferase"/>
</dbReference>
<comment type="caution">
    <text evidence="2">The sequence shown here is derived from an EMBL/GenBank/DDBJ whole genome shotgun (WGS) entry which is preliminary data.</text>
</comment>
<name>A0A841T705_9BACL</name>
<dbReference type="Pfam" id="PF00583">
    <property type="entry name" value="Acetyltransf_1"/>
    <property type="match status" value="1"/>
</dbReference>
<dbReference type="RefSeq" id="WP_185177953.1">
    <property type="nucleotide sequence ID" value="NZ_JAGGLW010000040.1"/>
</dbReference>
<accession>A0A841T705</accession>
<dbReference type="Gene3D" id="3.40.630.30">
    <property type="match status" value="1"/>
</dbReference>
<reference evidence="2 3" key="1">
    <citation type="submission" date="2020-08" db="EMBL/GenBank/DDBJ databases">
        <title>Cohnella phylogeny.</title>
        <authorList>
            <person name="Dunlap C."/>
        </authorList>
    </citation>
    <scope>NUCLEOTIDE SEQUENCE [LARGE SCALE GENOMIC DNA]</scope>
    <source>
        <strain evidence="2 3">DSM 103658</strain>
    </source>
</reference>
<keyword evidence="2" id="KW-0808">Transferase</keyword>
<dbReference type="CDD" id="cd04301">
    <property type="entry name" value="NAT_SF"/>
    <property type="match status" value="1"/>
</dbReference>
<sequence>MIIRTEMEKDFKEVFNLHFRALANREDEVDPDLRRQGFGSRLIKEGIRRCEELGYELILL</sequence>
<dbReference type="AlphaFoldDB" id="A0A841T705"/>
<organism evidence="2 3">
    <name type="scientific">Cohnella lubricantis</name>
    <dbReference type="NCBI Taxonomy" id="2163172"/>
    <lineage>
        <taxon>Bacteria</taxon>
        <taxon>Bacillati</taxon>
        <taxon>Bacillota</taxon>
        <taxon>Bacilli</taxon>
        <taxon>Bacillales</taxon>
        <taxon>Paenibacillaceae</taxon>
        <taxon>Cohnella</taxon>
    </lineage>
</organism>
<protein>
    <submittedName>
        <fullName evidence="2">GNAT family N-acetyltransferase</fullName>
    </submittedName>
</protein>
<dbReference type="GO" id="GO:0016747">
    <property type="term" value="F:acyltransferase activity, transferring groups other than amino-acyl groups"/>
    <property type="evidence" value="ECO:0007669"/>
    <property type="project" value="InterPro"/>
</dbReference>
<evidence type="ECO:0000313" key="3">
    <source>
        <dbReference type="Proteomes" id="UP000574133"/>
    </source>
</evidence>
<feature type="domain" description="N-acetyltransferase" evidence="1">
    <location>
        <begin position="29"/>
        <end position="58"/>
    </location>
</feature>
<gene>
    <name evidence="2" type="ORF">H4Q31_04940</name>
</gene>
<dbReference type="EMBL" id="JACJVN010000019">
    <property type="protein sequence ID" value="MBB6676672.1"/>
    <property type="molecule type" value="Genomic_DNA"/>
</dbReference>